<dbReference type="RefSeq" id="WP_041088910.1">
    <property type="nucleotide sequence ID" value="NZ_JXRP01000018.1"/>
</dbReference>
<dbReference type="Proteomes" id="UP000031938">
    <property type="component" value="Unassembled WGS sequence"/>
</dbReference>
<keyword evidence="1" id="KW-0378">Hydrolase</keyword>
<dbReference type="EMBL" id="JXRP01000018">
    <property type="protein sequence ID" value="KIL44803.1"/>
    <property type="molecule type" value="Genomic_DNA"/>
</dbReference>
<name>A0A0C2VLC4_9BACL</name>
<gene>
    <name evidence="4" type="ORF">KP78_23470</name>
</gene>
<keyword evidence="5" id="KW-1185">Reference proteome</keyword>
<comment type="subunit">
    <text evidence="1">Self-associates. Interacts with SigE. Interacts with SpoIIR.</text>
</comment>
<feature type="transmembrane region" description="Helical" evidence="3">
    <location>
        <begin position="35"/>
        <end position="52"/>
    </location>
</feature>
<comment type="similarity">
    <text evidence="1">Belongs to the peptidase U4 family.</text>
</comment>
<keyword evidence="3" id="KW-0812">Transmembrane</keyword>
<dbReference type="GO" id="GO:0004190">
    <property type="term" value="F:aspartic-type endopeptidase activity"/>
    <property type="evidence" value="ECO:0007669"/>
    <property type="project" value="UniProtKB-KW"/>
</dbReference>
<evidence type="ECO:0000256" key="3">
    <source>
        <dbReference type="SAM" id="Phobius"/>
    </source>
</evidence>
<feature type="transmembrane region" description="Helical" evidence="3">
    <location>
        <begin position="58"/>
        <end position="77"/>
    </location>
</feature>
<dbReference type="PATRIC" id="fig|889306.3.peg.2360"/>
<feature type="active site" evidence="2">
    <location>
        <position position="174"/>
    </location>
</feature>
<dbReference type="InterPro" id="IPR005081">
    <property type="entry name" value="SpoIIGA"/>
</dbReference>
<dbReference type="GO" id="GO:0005886">
    <property type="term" value="C:plasma membrane"/>
    <property type="evidence" value="ECO:0007669"/>
    <property type="project" value="UniProtKB-SubCell"/>
</dbReference>
<keyword evidence="3" id="KW-1133">Transmembrane helix</keyword>
<dbReference type="GO" id="GO:0006508">
    <property type="term" value="P:proteolysis"/>
    <property type="evidence" value="ECO:0007669"/>
    <property type="project" value="UniProtKB-KW"/>
</dbReference>
<feature type="transmembrane region" description="Helical" evidence="3">
    <location>
        <begin position="89"/>
        <end position="109"/>
    </location>
</feature>
<dbReference type="GO" id="GO:0030435">
    <property type="term" value="P:sporulation resulting in formation of a cellular spore"/>
    <property type="evidence" value="ECO:0007669"/>
    <property type="project" value="UniProtKB-KW"/>
</dbReference>
<dbReference type="EC" id="3.4.23.-" evidence="1"/>
<organism evidence="4 5">
    <name type="scientific">Jeotgalibacillus soli</name>
    <dbReference type="NCBI Taxonomy" id="889306"/>
    <lineage>
        <taxon>Bacteria</taxon>
        <taxon>Bacillati</taxon>
        <taxon>Bacillota</taxon>
        <taxon>Bacilli</taxon>
        <taxon>Bacillales</taxon>
        <taxon>Caryophanaceae</taxon>
        <taxon>Jeotgalibacillus</taxon>
    </lineage>
</organism>
<dbReference type="PIRSF" id="PIRSF018571">
    <property type="entry name" value="SpoIIGA"/>
    <property type="match status" value="1"/>
</dbReference>
<keyword evidence="1 3" id="KW-0472">Membrane</keyword>
<feature type="transmembrane region" description="Helical" evidence="3">
    <location>
        <begin position="121"/>
        <end position="142"/>
    </location>
</feature>
<evidence type="ECO:0000256" key="1">
    <source>
        <dbReference type="PIRNR" id="PIRNR018571"/>
    </source>
</evidence>
<comment type="function">
    <text evidence="1">Probable aspartic protease that is responsible for the proteolytic cleavage of the RNA polymerase sigma E factor (SigE/spoIIGB) to yield the active peptide in the mother cell during sporulation. Responds to a signal from the forespore that is triggered by the extracellular signal protein SpoIIR.</text>
</comment>
<evidence type="ECO:0000313" key="4">
    <source>
        <dbReference type="EMBL" id="KIL44803.1"/>
    </source>
</evidence>
<dbReference type="OrthoDB" id="2690199at2"/>
<dbReference type="GO" id="GO:0030436">
    <property type="term" value="P:asexual sporulation"/>
    <property type="evidence" value="ECO:0007669"/>
    <property type="project" value="InterPro"/>
</dbReference>
<evidence type="ECO:0000313" key="5">
    <source>
        <dbReference type="Proteomes" id="UP000031938"/>
    </source>
</evidence>
<dbReference type="Pfam" id="PF03419">
    <property type="entry name" value="Peptidase_U4"/>
    <property type="match status" value="1"/>
</dbReference>
<keyword evidence="1" id="KW-1003">Cell membrane</keyword>
<accession>A0A0C2VLC4</accession>
<keyword evidence="1" id="KW-0749">Sporulation</keyword>
<evidence type="ECO:0000256" key="2">
    <source>
        <dbReference type="PIRSR" id="PIRSR018571-1"/>
    </source>
</evidence>
<keyword evidence="1" id="KW-0064">Aspartyl protease</keyword>
<feature type="transmembrane region" description="Helical" evidence="3">
    <location>
        <begin position="6"/>
        <end position="23"/>
    </location>
</feature>
<sequence>MLHLEALWALNVWIDSCLLWVTGRFIHQSPNWERFLIATTLSTFLQAVVIFFQLSNGFALMMGFLSSLLVVTLSFSLRSFKEILRSFYVLYSFACLLGGGIMMTAQFSIPPFLYKYVSDSLIMLGFVALVLIVILMGSSHFISAFRLKHIQQTFTYQVSIEVDGQAWEGFGFLDSGNHLVDPFTQAPVMLASSHVARNLLPQEVINIKDSSSFDLSSVPVKWQRRIRMIPSRSIHSSNKIMIGIVCDSVQWSIEGKKYRVRNIPVIFTDQSLLFENDCSCLLNPLQFQQCQQL</sequence>
<protein>
    <recommendedName>
        <fullName evidence="1">Sporulation sigma-E factor-processing peptidase</fullName>
        <ecNumber evidence="1">3.4.23.-</ecNumber>
    </recommendedName>
    <alternativeName>
        <fullName evidence="1">Membrane-associated aspartic protease</fullName>
    </alternativeName>
    <alternativeName>
        <fullName evidence="1">Stage II sporulation protein GA</fullName>
    </alternativeName>
</protein>
<proteinExistence type="inferred from homology"/>
<reference evidence="4 5" key="1">
    <citation type="submission" date="2015-01" db="EMBL/GenBank/DDBJ databases">
        <title>Genome sequencing of Jeotgalibacillus soli.</title>
        <authorList>
            <person name="Goh K.M."/>
            <person name="Chan K.-G."/>
            <person name="Yaakop A.S."/>
            <person name="Ee R."/>
            <person name="Gan H.M."/>
            <person name="Chan C.S."/>
        </authorList>
    </citation>
    <scope>NUCLEOTIDE SEQUENCE [LARGE SCALE GENOMIC DNA]</scope>
    <source>
        <strain evidence="4 5">P9</strain>
    </source>
</reference>
<dbReference type="AlphaFoldDB" id="A0A0C2VLC4"/>
<comment type="caution">
    <text evidence="4">The sequence shown here is derived from an EMBL/GenBank/DDBJ whole genome shotgun (WGS) entry which is preliminary data.</text>
</comment>
<comment type="subcellular location">
    <subcellularLocation>
        <location evidence="1">Cell membrane</location>
    </subcellularLocation>
</comment>
<keyword evidence="1" id="KW-0645">Protease</keyword>
<dbReference type="STRING" id="889306.KP78_23470"/>